<dbReference type="PANTHER" id="PTHR43398">
    <property type="entry name" value="DOLICHOL-PHOSPHATE MANNOSYLTRANSFERASE SUBUNIT 1"/>
    <property type="match status" value="1"/>
</dbReference>
<proteinExistence type="inferred from homology"/>
<dbReference type="GO" id="GO:0016020">
    <property type="term" value="C:membrane"/>
    <property type="evidence" value="ECO:0007669"/>
    <property type="project" value="GOC"/>
</dbReference>
<evidence type="ECO:0000256" key="1">
    <source>
        <dbReference type="ARBA" id="ARBA00006739"/>
    </source>
</evidence>
<comment type="caution">
    <text evidence="5">The sequence shown here is derived from an EMBL/GenBank/DDBJ whole genome shotgun (WGS) entry which is preliminary data.</text>
</comment>
<organism evidence="5 6">
    <name type="scientific">Brachybacterium paraconglomeratum</name>
    <dbReference type="NCBI Taxonomy" id="173362"/>
    <lineage>
        <taxon>Bacteria</taxon>
        <taxon>Bacillati</taxon>
        <taxon>Actinomycetota</taxon>
        <taxon>Actinomycetes</taxon>
        <taxon>Micrococcales</taxon>
        <taxon>Dermabacteraceae</taxon>
        <taxon>Brachybacterium</taxon>
    </lineage>
</organism>
<dbReference type="Proteomes" id="UP000274327">
    <property type="component" value="Unassembled WGS sequence"/>
</dbReference>
<dbReference type="FunFam" id="3.90.550.10:FF:000122">
    <property type="entry name" value="Dolichol-phosphate mannosyltransferase subunit 1"/>
    <property type="match status" value="1"/>
</dbReference>
<dbReference type="GO" id="GO:0009247">
    <property type="term" value="P:glycolipid biosynthetic process"/>
    <property type="evidence" value="ECO:0007669"/>
    <property type="project" value="TreeGrafter"/>
</dbReference>
<dbReference type="AlphaFoldDB" id="A0A3R8RR68"/>
<evidence type="ECO:0000313" key="6">
    <source>
        <dbReference type="Proteomes" id="UP000274327"/>
    </source>
</evidence>
<keyword evidence="3 5" id="KW-0808">Transferase</keyword>
<dbReference type="GO" id="GO:0004582">
    <property type="term" value="F:dolichyl-phosphate beta-D-mannosyltransferase activity"/>
    <property type="evidence" value="ECO:0007669"/>
    <property type="project" value="InterPro"/>
</dbReference>
<dbReference type="SUPFAM" id="SSF53448">
    <property type="entry name" value="Nucleotide-diphospho-sugar transferases"/>
    <property type="match status" value="1"/>
</dbReference>
<dbReference type="Pfam" id="PF00535">
    <property type="entry name" value="Glycos_transf_2"/>
    <property type="match status" value="1"/>
</dbReference>
<comment type="similarity">
    <text evidence="1">Belongs to the glycosyltransferase 2 family.</text>
</comment>
<sequence length="252" mass="27592">MTRPSTAPLPPTLVVIPTYDEREALPGTLERLRRAVPEAHVLVVDDSSPDGTGEWAEEVSRRDAAVHVLHRAGKQGLGPAYLAGFAWGLEHGYEQLVEMDADASHRPEQLPGLLEAVRRGADLVIGSRWVPGGAVHDWPARRRLLSRGANVYVTVLMGLGVADATAGFRVFRAGLLSRLMEEDIASQGYCFQVDMTRRARDLGAVIVEVPIDFDERTEGASKMSSDIVREALVKVTLWGLARRAQGLRKALR</sequence>
<dbReference type="CDD" id="cd06442">
    <property type="entry name" value="DPM1_like"/>
    <property type="match status" value="1"/>
</dbReference>
<feature type="domain" description="Glycosyltransferase 2-like" evidence="4">
    <location>
        <begin position="14"/>
        <end position="178"/>
    </location>
</feature>
<evidence type="ECO:0000259" key="4">
    <source>
        <dbReference type="Pfam" id="PF00535"/>
    </source>
</evidence>
<keyword evidence="2 5" id="KW-0328">Glycosyltransferase</keyword>
<keyword evidence="6" id="KW-1185">Reference proteome</keyword>
<protein>
    <submittedName>
        <fullName evidence="5">Dolichol-phosphate mannosyltransferase</fullName>
    </submittedName>
</protein>
<dbReference type="Gene3D" id="3.90.550.10">
    <property type="entry name" value="Spore Coat Polysaccharide Biosynthesis Protein SpsA, Chain A"/>
    <property type="match status" value="1"/>
</dbReference>
<gene>
    <name evidence="5" type="ORF">DS079_05550</name>
</gene>
<name>A0A3R8RR68_9MICO</name>
<evidence type="ECO:0000256" key="3">
    <source>
        <dbReference type="ARBA" id="ARBA00022679"/>
    </source>
</evidence>
<evidence type="ECO:0000256" key="2">
    <source>
        <dbReference type="ARBA" id="ARBA00022676"/>
    </source>
</evidence>
<dbReference type="GeneID" id="78120496"/>
<dbReference type="InterPro" id="IPR001173">
    <property type="entry name" value="Glyco_trans_2-like"/>
</dbReference>
<dbReference type="EMBL" id="QOCI01000002">
    <property type="protein sequence ID" value="RRR19704.1"/>
    <property type="molecule type" value="Genomic_DNA"/>
</dbReference>
<dbReference type="RefSeq" id="WP_126985549.1">
    <property type="nucleotide sequence ID" value="NZ_JALXWX010000006.1"/>
</dbReference>
<accession>A0A3R8RR68</accession>
<reference evidence="5 6" key="1">
    <citation type="submission" date="2018-07" db="EMBL/GenBank/DDBJ databases">
        <title>Brachybacteriurn paraconglorneratum KCTC 9916.</title>
        <authorList>
            <person name="Li Y."/>
        </authorList>
    </citation>
    <scope>NUCLEOTIDE SEQUENCE [LARGE SCALE GENOMIC DNA]</scope>
    <source>
        <strain evidence="5 6">KCTC 9916</strain>
    </source>
</reference>
<dbReference type="InterPro" id="IPR039528">
    <property type="entry name" value="DPM1-like"/>
</dbReference>
<dbReference type="InterPro" id="IPR029044">
    <property type="entry name" value="Nucleotide-diphossugar_trans"/>
</dbReference>
<evidence type="ECO:0000313" key="5">
    <source>
        <dbReference type="EMBL" id="RRR19704.1"/>
    </source>
</evidence>
<dbReference type="PANTHER" id="PTHR43398:SF1">
    <property type="entry name" value="DOLICHOL-PHOSPHATE MANNOSYLTRANSFERASE SUBUNIT 1"/>
    <property type="match status" value="1"/>
</dbReference>